<evidence type="ECO:0000313" key="2">
    <source>
        <dbReference type="Proteomes" id="UP000549394"/>
    </source>
</evidence>
<reference evidence="1 2" key="1">
    <citation type="submission" date="2020-08" db="EMBL/GenBank/DDBJ databases">
        <authorList>
            <person name="Hejnol A."/>
        </authorList>
    </citation>
    <scope>NUCLEOTIDE SEQUENCE [LARGE SCALE GENOMIC DNA]</scope>
</reference>
<gene>
    <name evidence="1" type="ORF">DGYR_LOCUS12905</name>
</gene>
<dbReference type="AlphaFoldDB" id="A0A7I8WBM8"/>
<dbReference type="EMBL" id="CAJFCJ010000027">
    <property type="protein sequence ID" value="CAD5125551.1"/>
    <property type="molecule type" value="Genomic_DNA"/>
</dbReference>
<comment type="caution">
    <text evidence="1">The sequence shown here is derived from an EMBL/GenBank/DDBJ whole genome shotgun (WGS) entry which is preliminary data.</text>
</comment>
<name>A0A7I8WBM8_9ANNE</name>
<keyword evidence="2" id="KW-1185">Reference proteome</keyword>
<proteinExistence type="predicted"/>
<dbReference type="Proteomes" id="UP000549394">
    <property type="component" value="Unassembled WGS sequence"/>
</dbReference>
<protein>
    <submittedName>
        <fullName evidence="1">DgyrCDS13754</fullName>
    </submittedName>
</protein>
<accession>A0A7I8WBM8</accession>
<organism evidence="1 2">
    <name type="scientific">Dimorphilus gyrociliatus</name>
    <dbReference type="NCBI Taxonomy" id="2664684"/>
    <lineage>
        <taxon>Eukaryota</taxon>
        <taxon>Metazoa</taxon>
        <taxon>Spiralia</taxon>
        <taxon>Lophotrochozoa</taxon>
        <taxon>Annelida</taxon>
        <taxon>Polychaeta</taxon>
        <taxon>Polychaeta incertae sedis</taxon>
        <taxon>Dinophilidae</taxon>
        <taxon>Dimorphilus</taxon>
    </lineage>
</organism>
<evidence type="ECO:0000313" key="1">
    <source>
        <dbReference type="EMBL" id="CAD5125551.1"/>
    </source>
</evidence>
<sequence length="115" mass="13207">MAGYNAPVQVPATATAAIHQMLVQLDAMDSLMEIEDQPRIYINSDYTEPAIPGGQSDLLIGQDSLHNRILETLRDDEYRYNRFALGWHRTLLQLSDLDDDFDLDPPFSLYDYPRF</sequence>